<evidence type="ECO:0000256" key="9">
    <source>
        <dbReference type="SAM" id="MobiDB-lite"/>
    </source>
</evidence>
<keyword evidence="3 10" id="KW-0812">Transmembrane</keyword>
<name>A0A6G1KWU1_9PEZI</name>
<dbReference type="PANTHER" id="PTHR12791">
    <property type="entry name" value="GOLGI SNARE BET1-RELATED"/>
    <property type="match status" value="1"/>
</dbReference>
<proteinExistence type="predicted"/>
<gene>
    <name evidence="12" type="ORF">EJ03DRAFT_331292</name>
</gene>
<sequence>MASRFQRDSARNALFSSYDAQQTRSRPSSVAPPAHKTRQQQQPQQPYSAYHANNSSPYSLGGGGSGIGDLGGQGPGFSAYPGSSPDVGVRRSGDGGFRPATPNRKGEYSSAVMDELESQNEEQASEMSRKVKMLKELTVAIGDEIRDSTAFAEKMNEGFEGTRNRLRGTMNRMLRMAERTGVGWRVWLGFFAFVFLLFTYVWLF</sequence>
<dbReference type="OrthoDB" id="261831at2759"/>
<evidence type="ECO:0000313" key="12">
    <source>
        <dbReference type="EMBL" id="KAF2765096.1"/>
    </source>
</evidence>
<dbReference type="FunFam" id="1.20.5.110:FF:000057">
    <property type="entry name" value="SNARE complex subunit (Bet1), putative"/>
    <property type="match status" value="1"/>
</dbReference>
<keyword evidence="6" id="KW-0333">Golgi apparatus</keyword>
<dbReference type="GO" id="GO:0015031">
    <property type="term" value="P:protein transport"/>
    <property type="evidence" value="ECO:0007669"/>
    <property type="project" value="UniProtKB-KW"/>
</dbReference>
<keyword evidence="13" id="KW-1185">Reference proteome</keyword>
<dbReference type="EMBL" id="ML995901">
    <property type="protein sequence ID" value="KAF2765096.1"/>
    <property type="molecule type" value="Genomic_DNA"/>
</dbReference>
<dbReference type="AlphaFoldDB" id="A0A6G1KWU1"/>
<evidence type="ECO:0000256" key="1">
    <source>
        <dbReference type="ARBA" id="ARBA00004394"/>
    </source>
</evidence>
<dbReference type="InterPro" id="IPR039899">
    <property type="entry name" value="BET1_SNARE"/>
</dbReference>
<dbReference type="SUPFAM" id="SSF58038">
    <property type="entry name" value="SNARE fusion complex"/>
    <property type="match status" value="1"/>
</dbReference>
<evidence type="ECO:0000256" key="4">
    <source>
        <dbReference type="ARBA" id="ARBA00022927"/>
    </source>
</evidence>
<dbReference type="InterPro" id="IPR000727">
    <property type="entry name" value="T_SNARE_dom"/>
</dbReference>
<feature type="domain" description="T-SNARE coiled-coil homology" evidence="11">
    <location>
        <begin position="114"/>
        <end position="176"/>
    </location>
</feature>
<keyword evidence="2" id="KW-0813">Transport</keyword>
<evidence type="ECO:0000313" key="13">
    <source>
        <dbReference type="Proteomes" id="UP000799436"/>
    </source>
</evidence>
<feature type="compositionally biased region" description="Gly residues" evidence="9">
    <location>
        <begin position="60"/>
        <end position="75"/>
    </location>
</feature>
<protein>
    <recommendedName>
        <fullName evidence="11">t-SNARE coiled-coil homology domain-containing protein</fullName>
    </recommendedName>
</protein>
<evidence type="ECO:0000256" key="7">
    <source>
        <dbReference type="ARBA" id="ARBA00023136"/>
    </source>
</evidence>
<accession>A0A6G1KWU1</accession>
<feature type="compositionally biased region" description="Polar residues" evidence="9">
    <location>
        <begin position="14"/>
        <end position="28"/>
    </location>
</feature>
<feature type="region of interest" description="Disordered" evidence="9">
    <location>
        <begin position="1"/>
        <end position="108"/>
    </location>
</feature>
<feature type="transmembrane region" description="Helical" evidence="10">
    <location>
        <begin position="182"/>
        <end position="203"/>
    </location>
</feature>
<evidence type="ECO:0000256" key="8">
    <source>
        <dbReference type="ARBA" id="ARBA00046280"/>
    </source>
</evidence>
<dbReference type="Proteomes" id="UP000799436">
    <property type="component" value="Unassembled WGS sequence"/>
</dbReference>
<organism evidence="12 13">
    <name type="scientific">Teratosphaeria nubilosa</name>
    <dbReference type="NCBI Taxonomy" id="161662"/>
    <lineage>
        <taxon>Eukaryota</taxon>
        <taxon>Fungi</taxon>
        <taxon>Dikarya</taxon>
        <taxon>Ascomycota</taxon>
        <taxon>Pezizomycotina</taxon>
        <taxon>Dothideomycetes</taxon>
        <taxon>Dothideomycetidae</taxon>
        <taxon>Mycosphaerellales</taxon>
        <taxon>Teratosphaeriaceae</taxon>
        <taxon>Teratosphaeria</taxon>
    </lineage>
</organism>
<keyword evidence="7 10" id="KW-0472">Membrane</keyword>
<keyword evidence="4" id="KW-0653">Protein transport</keyword>
<evidence type="ECO:0000256" key="6">
    <source>
        <dbReference type="ARBA" id="ARBA00023034"/>
    </source>
</evidence>
<dbReference type="CDD" id="cd15853">
    <property type="entry name" value="SNARE_Bet1"/>
    <property type="match status" value="1"/>
</dbReference>
<feature type="compositionally biased region" description="Basic and acidic residues" evidence="9">
    <location>
        <begin position="1"/>
        <end position="10"/>
    </location>
</feature>
<evidence type="ECO:0000256" key="5">
    <source>
        <dbReference type="ARBA" id="ARBA00022989"/>
    </source>
</evidence>
<dbReference type="PROSITE" id="PS50192">
    <property type="entry name" value="T_SNARE"/>
    <property type="match status" value="1"/>
</dbReference>
<evidence type="ECO:0000256" key="10">
    <source>
        <dbReference type="SAM" id="Phobius"/>
    </source>
</evidence>
<evidence type="ECO:0000256" key="3">
    <source>
        <dbReference type="ARBA" id="ARBA00022692"/>
    </source>
</evidence>
<evidence type="ECO:0000256" key="2">
    <source>
        <dbReference type="ARBA" id="ARBA00022448"/>
    </source>
</evidence>
<dbReference type="Gene3D" id="1.20.5.110">
    <property type="match status" value="1"/>
</dbReference>
<evidence type="ECO:0000259" key="11">
    <source>
        <dbReference type="PROSITE" id="PS50192"/>
    </source>
</evidence>
<comment type="subcellular location">
    <subcellularLocation>
        <location evidence="8">Endomembrane system</location>
        <topology evidence="8">Single-pass type IV membrane protein</topology>
    </subcellularLocation>
    <subcellularLocation>
        <location evidence="1">Golgi apparatus membrane</location>
    </subcellularLocation>
</comment>
<dbReference type="GO" id="GO:0000139">
    <property type="term" value="C:Golgi membrane"/>
    <property type="evidence" value="ECO:0007669"/>
    <property type="project" value="UniProtKB-SubCell"/>
</dbReference>
<keyword evidence="5 10" id="KW-1133">Transmembrane helix</keyword>
<reference evidence="12" key="1">
    <citation type="journal article" date="2020" name="Stud. Mycol.">
        <title>101 Dothideomycetes genomes: a test case for predicting lifestyles and emergence of pathogens.</title>
        <authorList>
            <person name="Haridas S."/>
            <person name="Albert R."/>
            <person name="Binder M."/>
            <person name="Bloem J."/>
            <person name="Labutti K."/>
            <person name="Salamov A."/>
            <person name="Andreopoulos B."/>
            <person name="Baker S."/>
            <person name="Barry K."/>
            <person name="Bills G."/>
            <person name="Bluhm B."/>
            <person name="Cannon C."/>
            <person name="Castanera R."/>
            <person name="Culley D."/>
            <person name="Daum C."/>
            <person name="Ezra D."/>
            <person name="Gonzalez J."/>
            <person name="Henrissat B."/>
            <person name="Kuo A."/>
            <person name="Liang C."/>
            <person name="Lipzen A."/>
            <person name="Lutzoni F."/>
            <person name="Magnuson J."/>
            <person name="Mondo S."/>
            <person name="Nolan M."/>
            <person name="Ohm R."/>
            <person name="Pangilinan J."/>
            <person name="Park H.-J."/>
            <person name="Ramirez L."/>
            <person name="Alfaro M."/>
            <person name="Sun H."/>
            <person name="Tritt A."/>
            <person name="Yoshinaga Y."/>
            <person name="Zwiers L.-H."/>
            <person name="Turgeon B."/>
            <person name="Goodwin S."/>
            <person name="Spatafora J."/>
            <person name="Crous P."/>
            <person name="Grigoriev I."/>
        </authorList>
    </citation>
    <scope>NUCLEOTIDE SEQUENCE</scope>
    <source>
        <strain evidence="12">CBS 116005</strain>
    </source>
</reference>